<comment type="caution">
    <text evidence="2">The sequence shown here is derived from an EMBL/GenBank/DDBJ whole genome shotgun (WGS) entry which is preliminary data.</text>
</comment>
<evidence type="ECO:0000259" key="1">
    <source>
        <dbReference type="Pfam" id="PF18107"/>
    </source>
</evidence>
<dbReference type="Gene3D" id="1.10.10.60">
    <property type="entry name" value="Homeodomain-like"/>
    <property type="match status" value="1"/>
</dbReference>
<dbReference type="EMBL" id="SRQM01000123">
    <property type="protein sequence ID" value="KAG6117850.1"/>
    <property type="molecule type" value="Genomic_DNA"/>
</dbReference>
<evidence type="ECO:0000313" key="3">
    <source>
        <dbReference type="Proteomes" id="UP000732380"/>
    </source>
</evidence>
<dbReference type="SUPFAM" id="SSF46689">
    <property type="entry name" value="Homeodomain-like"/>
    <property type="match status" value="1"/>
</dbReference>
<sequence length="81" mass="9432">MARKALKAPKLPKAPEQYNRFPINAAERLRLRQHHAKYPRIKQAELAIWFHEQFGHPISQVTVSGSLSDKFKDLDDPTKRI</sequence>
<organism evidence="2 3">
    <name type="scientific">Claviceps humidiphila</name>
    <dbReference type="NCBI Taxonomy" id="1294629"/>
    <lineage>
        <taxon>Eukaryota</taxon>
        <taxon>Fungi</taxon>
        <taxon>Dikarya</taxon>
        <taxon>Ascomycota</taxon>
        <taxon>Pezizomycotina</taxon>
        <taxon>Sordariomycetes</taxon>
        <taxon>Hypocreomycetidae</taxon>
        <taxon>Hypocreales</taxon>
        <taxon>Clavicipitaceae</taxon>
        <taxon>Claviceps</taxon>
    </lineage>
</organism>
<reference evidence="2 3" key="1">
    <citation type="journal article" date="2020" name="bioRxiv">
        <title>Whole genome comparisons of ergot fungi reveals the divergence and evolution of species within the genus Claviceps are the result of varying mechanisms driving genome evolution and host range expansion.</title>
        <authorList>
            <person name="Wyka S.A."/>
            <person name="Mondo S.J."/>
            <person name="Liu M."/>
            <person name="Dettman J."/>
            <person name="Nalam V."/>
            <person name="Broders K.D."/>
        </authorList>
    </citation>
    <scope>NUCLEOTIDE SEQUENCE [LARGE SCALE GENOMIC DNA]</scope>
    <source>
        <strain evidence="2 3">LM576</strain>
    </source>
</reference>
<name>A0A9P7Q3P3_9HYPO</name>
<gene>
    <name evidence="2" type="ORF">E4U13_000732</name>
</gene>
<dbReference type="AlphaFoldDB" id="A0A9P7Q3P3"/>
<dbReference type="InterPro" id="IPR041188">
    <property type="entry name" value="HTH_ABP1_N"/>
</dbReference>
<accession>A0A9P7Q3P3</accession>
<dbReference type="InterPro" id="IPR009057">
    <property type="entry name" value="Homeodomain-like_sf"/>
</dbReference>
<proteinExistence type="predicted"/>
<evidence type="ECO:0000313" key="2">
    <source>
        <dbReference type="EMBL" id="KAG6117850.1"/>
    </source>
</evidence>
<protein>
    <recommendedName>
        <fullName evidence="1">ARS-binding protein 1 N-terminal domain-containing protein</fullName>
    </recommendedName>
</protein>
<dbReference type="Pfam" id="PF18107">
    <property type="entry name" value="HTH_ABP1_N"/>
    <property type="match status" value="1"/>
</dbReference>
<feature type="domain" description="ARS-binding protein 1 N-terminal" evidence="1">
    <location>
        <begin position="20"/>
        <end position="77"/>
    </location>
</feature>
<dbReference type="Proteomes" id="UP000732380">
    <property type="component" value="Unassembled WGS sequence"/>
</dbReference>
<keyword evidence="3" id="KW-1185">Reference proteome</keyword>